<evidence type="ECO:0000313" key="2">
    <source>
        <dbReference type="Proteomes" id="UP000515158"/>
    </source>
</evidence>
<protein>
    <submittedName>
        <fullName evidence="3">Uncharacterized protein LOC117649805</fullName>
    </submittedName>
</protein>
<gene>
    <name evidence="3" type="primary">LOC117649805</name>
</gene>
<evidence type="ECO:0000313" key="3">
    <source>
        <dbReference type="RefSeq" id="XP_034248767.1"/>
    </source>
</evidence>
<evidence type="ECO:0000256" key="1">
    <source>
        <dbReference type="SAM" id="MobiDB-lite"/>
    </source>
</evidence>
<dbReference type="RefSeq" id="XP_034248767.1">
    <property type="nucleotide sequence ID" value="XM_034392876.1"/>
</dbReference>
<proteinExistence type="predicted"/>
<sequence length="137" mass="14494">MFWRSADSSHGDEEGHVTRTPRTELNGDGASVQLILASGRPLRAGQQASDDKLNAALGKALYVEVVSNVKAELKDFKALPPKAQKLVDGCLKSAALHAADKDSTARAFFNEFAGCVNGHSDVPASFKSSVKKLGQGL</sequence>
<reference evidence="3" key="1">
    <citation type="submission" date="2025-08" db="UniProtKB">
        <authorList>
            <consortium name="RefSeq"/>
        </authorList>
    </citation>
    <scope>IDENTIFICATION</scope>
    <source>
        <tissue evidence="3">Total insect</tissue>
    </source>
</reference>
<dbReference type="InParanoid" id="A0A6P8ZU03"/>
<dbReference type="KEGG" id="tpal:117649805"/>
<organism evidence="3">
    <name type="scientific">Thrips palmi</name>
    <name type="common">Melon thrips</name>
    <dbReference type="NCBI Taxonomy" id="161013"/>
    <lineage>
        <taxon>Eukaryota</taxon>
        <taxon>Metazoa</taxon>
        <taxon>Ecdysozoa</taxon>
        <taxon>Arthropoda</taxon>
        <taxon>Hexapoda</taxon>
        <taxon>Insecta</taxon>
        <taxon>Pterygota</taxon>
        <taxon>Neoptera</taxon>
        <taxon>Paraneoptera</taxon>
        <taxon>Thysanoptera</taxon>
        <taxon>Terebrantia</taxon>
        <taxon>Thripoidea</taxon>
        <taxon>Thripidae</taxon>
        <taxon>Thrips</taxon>
    </lineage>
</organism>
<feature type="region of interest" description="Disordered" evidence="1">
    <location>
        <begin position="1"/>
        <end position="26"/>
    </location>
</feature>
<dbReference type="Proteomes" id="UP000515158">
    <property type="component" value="Unplaced"/>
</dbReference>
<accession>A0A6P8ZU03</accession>
<keyword evidence="2" id="KW-1185">Reference proteome</keyword>
<feature type="compositionally biased region" description="Basic and acidic residues" evidence="1">
    <location>
        <begin position="7"/>
        <end position="17"/>
    </location>
</feature>
<dbReference type="AlphaFoldDB" id="A0A6P8ZU03"/>
<dbReference type="GeneID" id="117649805"/>
<name>A0A6P8ZU03_THRPL</name>
<dbReference type="OrthoDB" id="8225145at2759"/>